<name>A0ABD3C643_9LAMI</name>
<dbReference type="AlphaFoldDB" id="A0ABD3C643"/>
<dbReference type="EMBL" id="JAVIJP010000053">
    <property type="protein sequence ID" value="KAL3624963.1"/>
    <property type="molecule type" value="Genomic_DNA"/>
</dbReference>
<keyword evidence="2" id="KW-1185">Reference proteome</keyword>
<dbReference type="Proteomes" id="UP001632038">
    <property type="component" value="Unassembled WGS sequence"/>
</dbReference>
<comment type="caution">
    <text evidence="1">The sequence shown here is derived from an EMBL/GenBank/DDBJ whole genome shotgun (WGS) entry which is preliminary data.</text>
</comment>
<protein>
    <submittedName>
        <fullName evidence="1">Uncharacterized protein</fullName>
    </submittedName>
</protein>
<organism evidence="1 2">
    <name type="scientific">Castilleja foliolosa</name>
    <dbReference type="NCBI Taxonomy" id="1961234"/>
    <lineage>
        <taxon>Eukaryota</taxon>
        <taxon>Viridiplantae</taxon>
        <taxon>Streptophyta</taxon>
        <taxon>Embryophyta</taxon>
        <taxon>Tracheophyta</taxon>
        <taxon>Spermatophyta</taxon>
        <taxon>Magnoliopsida</taxon>
        <taxon>eudicotyledons</taxon>
        <taxon>Gunneridae</taxon>
        <taxon>Pentapetalae</taxon>
        <taxon>asterids</taxon>
        <taxon>lamiids</taxon>
        <taxon>Lamiales</taxon>
        <taxon>Orobanchaceae</taxon>
        <taxon>Pedicularideae</taxon>
        <taxon>Castillejinae</taxon>
        <taxon>Castilleja</taxon>
    </lineage>
</organism>
<gene>
    <name evidence="1" type="ORF">CASFOL_031631</name>
</gene>
<accession>A0ABD3C643</accession>
<evidence type="ECO:0000313" key="1">
    <source>
        <dbReference type="EMBL" id="KAL3624963.1"/>
    </source>
</evidence>
<evidence type="ECO:0000313" key="2">
    <source>
        <dbReference type="Proteomes" id="UP001632038"/>
    </source>
</evidence>
<sequence>MELAFSPANLNSKRTLWLGCTATSPTNGNGCGGMQGGMIEGQFGVVRRFV</sequence>
<proteinExistence type="predicted"/>
<reference evidence="2" key="1">
    <citation type="journal article" date="2024" name="IScience">
        <title>Strigolactones Initiate the Formation of Haustorium-like Structures in Castilleja.</title>
        <authorList>
            <person name="Buerger M."/>
            <person name="Peterson D."/>
            <person name="Chory J."/>
        </authorList>
    </citation>
    <scope>NUCLEOTIDE SEQUENCE [LARGE SCALE GENOMIC DNA]</scope>
</reference>